<dbReference type="RefSeq" id="XP_071936837.1">
    <property type="nucleotide sequence ID" value="XM_072080736.1"/>
</dbReference>
<evidence type="ECO:0000256" key="5">
    <source>
        <dbReference type="ARBA" id="ARBA00022723"/>
    </source>
</evidence>
<proteinExistence type="inferred from homology"/>
<evidence type="ECO:0000256" key="8">
    <source>
        <dbReference type="SAM" id="MobiDB-lite"/>
    </source>
</evidence>
<keyword evidence="11" id="KW-1185">Reference proteome</keyword>
<feature type="compositionally biased region" description="Polar residues" evidence="8">
    <location>
        <begin position="1"/>
        <end position="11"/>
    </location>
</feature>
<feature type="domain" description="Myb/SANT-like" evidence="9">
    <location>
        <begin position="53"/>
        <end position="151"/>
    </location>
</feature>
<evidence type="ECO:0000259" key="10">
    <source>
        <dbReference type="Pfam" id="PF13359"/>
    </source>
</evidence>
<feature type="domain" description="DDE Tnp4" evidence="10">
    <location>
        <begin position="160"/>
        <end position="216"/>
    </location>
</feature>
<gene>
    <name evidence="12 13" type="primary">LOC140037042</name>
</gene>
<dbReference type="GeneID" id="140037042"/>
<protein>
    <submittedName>
        <fullName evidence="12 13">Uncharacterized protein isoform X1</fullName>
    </submittedName>
</protein>
<dbReference type="InterPro" id="IPR027806">
    <property type="entry name" value="HARBI1_dom"/>
</dbReference>
<keyword evidence="7" id="KW-0539">Nucleus</keyword>
<keyword evidence="6" id="KW-0378">Hydrolase</keyword>
<evidence type="ECO:0000313" key="13">
    <source>
        <dbReference type="RefSeq" id="XP_071936837.1"/>
    </source>
</evidence>
<organism evidence="11 13">
    <name type="scientific">Coffea arabica</name>
    <name type="common">Arabian coffee</name>
    <dbReference type="NCBI Taxonomy" id="13443"/>
    <lineage>
        <taxon>Eukaryota</taxon>
        <taxon>Viridiplantae</taxon>
        <taxon>Streptophyta</taxon>
        <taxon>Embryophyta</taxon>
        <taxon>Tracheophyta</taxon>
        <taxon>Spermatophyta</taxon>
        <taxon>Magnoliopsida</taxon>
        <taxon>eudicotyledons</taxon>
        <taxon>Gunneridae</taxon>
        <taxon>Pentapetalae</taxon>
        <taxon>asterids</taxon>
        <taxon>lamiids</taxon>
        <taxon>Gentianales</taxon>
        <taxon>Rubiaceae</taxon>
        <taxon>Ixoroideae</taxon>
        <taxon>Gardenieae complex</taxon>
        <taxon>Bertiereae - Coffeeae clade</taxon>
        <taxon>Coffeeae</taxon>
        <taxon>Coffea</taxon>
    </lineage>
</organism>
<evidence type="ECO:0000256" key="6">
    <source>
        <dbReference type="ARBA" id="ARBA00022801"/>
    </source>
</evidence>
<evidence type="ECO:0000313" key="12">
    <source>
        <dbReference type="RefSeq" id="XP_071936836.1"/>
    </source>
</evidence>
<evidence type="ECO:0000313" key="11">
    <source>
        <dbReference type="Proteomes" id="UP001652660"/>
    </source>
</evidence>
<evidence type="ECO:0000259" key="9">
    <source>
        <dbReference type="Pfam" id="PF12776"/>
    </source>
</evidence>
<sequence length="304" mass="34554">MSNKRSLSLSGPATPARASETSSVHSFTASNDYIESLVNYFKMPRDHTTAKAHWDENMEIHFCMTYVEWKKSGEWNPNIYTEANWMKLAAHLNSSWGKQYMWTVYHSKYTRLRRIWHAFAKLKGLRLSAETGIGWDENRRCFMADESQWRNLQMDAVGAIDGTHIPASVSSGQQVAYTNRHGVQSQNVLAVCDHDMRFAYVYAGWEGSAHDARVLDGALTYPNHFPMPPQANTTWLIPRTETYPVSYHPIEDAKRMLVIVEGGDLPRPRNFLITDILCSAMSLSEHLVFLKGDLLSCGAPYPTT</sequence>
<keyword evidence="5" id="KW-0479">Metal-binding</keyword>
<dbReference type="InterPro" id="IPR024752">
    <property type="entry name" value="Myb/SANT-like_dom"/>
</dbReference>
<feature type="region of interest" description="Disordered" evidence="8">
    <location>
        <begin position="1"/>
        <end position="21"/>
    </location>
</feature>
<dbReference type="Pfam" id="PF12776">
    <property type="entry name" value="Myb_DNA-bind_3"/>
    <property type="match status" value="1"/>
</dbReference>
<accession>A0ABM4WYH8</accession>
<keyword evidence="4" id="KW-0540">Nuclease</keyword>
<evidence type="ECO:0000256" key="4">
    <source>
        <dbReference type="ARBA" id="ARBA00022722"/>
    </source>
</evidence>
<evidence type="ECO:0000256" key="1">
    <source>
        <dbReference type="ARBA" id="ARBA00001968"/>
    </source>
</evidence>
<name>A0ABM4WYH8_COFAR</name>
<dbReference type="RefSeq" id="XP_071936836.1">
    <property type="nucleotide sequence ID" value="XM_072080735.1"/>
</dbReference>
<comment type="cofactor">
    <cofactor evidence="1">
        <name>a divalent metal cation</name>
        <dbReference type="ChEBI" id="CHEBI:60240"/>
    </cofactor>
</comment>
<dbReference type="InterPro" id="IPR045249">
    <property type="entry name" value="HARBI1-like"/>
</dbReference>
<dbReference type="PANTHER" id="PTHR22930:SF228">
    <property type="entry name" value="PROTEIN ALP1-LIKE"/>
    <property type="match status" value="1"/>
</dbReference>
<dbReference type="Pfam" id="PF13359">
    <property type="entry name" value="DDE_Tnp_4"/>
    <property type="match status" value="1"/>
</dbReference>
<comment type="subcellular location">
    <subcellularLocation>
        <location evidence="2">Nucleus</location>
    </subcellularLocation>
</comment>
<evidence type="ECO:0000256" key="3">
    <source>
        <dbReference type="ARBA" id="ARBA00006958"/>
    </source>
</evidence>
<evidence type="ECO:0000256" key="2">
    <source>
        <dbReference type="ARBA" id="ARBA00004123"/>
    </source>
</evidence>
<reference evidence="12 13" key="1">
    <citation type="submission" date="2025-05" db="UniProtKB">
        <authorList>
            <consortium name="RefSeq"/>
        </authorList>
    </citation>
    <scope>IDENTIFICATION</scope>
    <source>
        <tissue evidence="12 13">Leaves</tissue>
    </source>
</reference>
<evidence type="ECO:0000256" key="7">
    <source>
        <dbReference type="ARBA" id="ARBA00023242"/>
    </source>
</evidence>
<dbReference type="PANTHER" id="PTHR22930">
    <property type="match status" value="1"/>
</dbReference>
<dbReference type="Proteomes" id="UP001652660">
    <property type="component" value="Chromosome 2e"/>
</dbReference>
<comment type="similarity">
    <text evidence="3">Belongs to the HARBI1 family.</text>
</comment>